<evidence type="ECO:0000313" key="3">
    <source>
        <dbReference type="Proteomes" id="UP000199323"/>
    </source>
</evidence>
<sequence length="126" mass="13225">MTTEIPAIAPPALTCGAGDCTGTVVVHWQRRLLPDEIAAQEAIEQDRRSTILTEADPQLPAPEFPPMDFSDSTVIVHACAQHALSIDAAAVVHQATCAAPPACDCKPEPAPQPDPLTDPPAMPAGW</sequence>
<feature type="compositionally biased region" description="Pro residues" evidence="1">
    <location>
        <begin position="108"/>
        <end position="126"/>
    </location>
</feature>
<proteinExistence type="predicted"/>
<dbReference type="EMBL" id="FONG01000008">
    <property type="protein sequence ID" value="SFF11681.1"/>
    <property type="molecule type" value="Genomic_DNA"/>
</dbReference>
<dbReference type="STRING" id="380248.SAMN05216251_108229"/>
<dbReference type="AlphaFoldDB" id="A0A1I2G4X7"/>
<reference evidence="2 3" key="1">
    <citation type="submission" date="2016-10" db="EMBL/GenBank/DDBJ databases">
        <authorList>
            <person name="de Groot N.N."/>
        </authorList>
    </citation>
    <scope>NUCLEOTIDE SEQUENCE [LARGE SCALE GENOMIC DNA]</scope>
    <source>
        <strain evidence="2 3">CGMCC 4.3510</strain>
    </source>
</reference>
<accession>A0A1I2G4X7</accession>
<dbReference type="Proteomes" id="UP000199323">
    <property type="component" value="Unassembled WGS sequence"/>
</dbReference>
<keyword evidence="3" id="KW-1185">Reference proteome</keyword>
<evidence type="ECO:0000313" key="2">
    <source>
        <dbReference type="EMBL" id="SFF11681.1"/>
    </source>
</evidence>
<organism evidence="2 3">
    <name type="scientific">Actinacidiphila alni</name>
    <dbReference type="NCBI Taxonomy" id="380248"/>
    <lineage>
        <taxon>Bacteria</taxon>
        <taxon>Bacillati</taxon>
        <taxon>Actinomycetota</taxon>
        <taxon>Actinomycetes</taxon>
        <taxon>Kitasatosporales</taxon>
        <taxon>Streptomycetaceae</taxon>
        <taxon>Actinacidiphila</taxon>
    </lineage>
</organism>
<dbReference type="RefSeq" id="WP_093714201.1">
    <property type="nucleotide sequence ID" value="NZ_FONG01000008.1"/>
</dbReference>
<gene>
    <name evidence="2" type="ORF">SAMN05216251_108229</name>
</gene>
<protein>
    <submittedName>
        <fullName evidence="2">Uncharacterized protein</fullName>
    </submittedName>
</protein>
<evidence type="ECO:0000256" key="1">
    <source>
        <dbReference type="SAM" id="MobiDB-lite"/>
    </source>
</evidence>
<name>A0A1I2G4X7_9ACTN</name>
<feature type="region of interest" description="Disordered" evidence="1">
    <location>
        <begin position="102"/>
        <end position="126"/>
    </location>
</feature>